<keyword evidence="2" id="KW-1185">Reference proteome</keyword>
<evidence type="ECO:0000313" key="1">
    <source>
        <dbReference type="EMBL" id="KAJ0199976.1"/>
    </source>
</evidence>
<organism evidence="1 2">
    <name type="scientific">Lactuca sativa</name>
    <name type="common">Garden lettuce</name>
    <dbReference type="NCBI Taxonomy" id="4236"/>
    <lineage>
        <taxon>Eukaryota</taxon>
        <taxon>Viridiplantae</taxon>
        <taxon>Streptophyta</taxon>
        <taxon>Embryophyta</taxon>
        <taxon>Tracheophyta</taxon>
        <taxon>Spermatophyta</taxon>
        <taxon>Magnoliopsida</taxon>
        <taxon>eudicotyledons</taxon>
        <taxon>Gunneridae</taxon>
        <taxon>Pentapetalae</taxon>
        <taxon>asterids</taxon>
        <taxon>campanulids</taxon>
        <taxon>Asterales</taxon>
        <taxon>Asteraceae</taxon>
        <taxon>Cichorioideae</taxon>
        <taxon>Cichorieae</taxon>
        <taxon>Lactucinae</taxon>
        <taxon>Lactuca</taxon>
    </lineage>
</organism>
<proteinExistence type="predicted"/>
<dbReference type="EMBL" id="NBSK02000006">
    <property type="protein sequence ID" value="KAJ0199976.1"/>
    <property type="molecule type" value="Genomic_DNA"/>
</dbReference>
<gene>
    <name evidence="1" type="ORF">LSAT_V11C600298960</name>
</gene>
<reference evidence="1 2" key="1">
    <citation type="journal article" date="2017" name="Nat. Commun.">
        <title>Genome assembly with in vitro proximity ligation data and whole-genome triplication in lettuce.</title>
        <authorList>
            <person name="Reyes-Chin-Wo S."/>
            <person name="Wang Z."/>
            <person name="Yang X."/>
            <person name="Kozik A."/>
            <person name="Arikit S."/>
            <person name="Song C."/>
            <person name="Xia L."/>
            <person name="Froenicke L."/>
            <person name="Lavelle D.O."/>
            <person name="Truco M.J."/>
            <person name="Xia R."/>
            <person name="Zhu S."/>
            <person name="Xu C."/>
            <person name="Xu H."/>
            <person name="Xu X."/>
            <person name="Cox K."/>
            <person name="Korf I."/>
            <person name="Meyers B.C."/>
            <person name="Michelmore R.W."/>
        </authorList>
    </citation>
    <scope>NUCLEOTIDE SEQUENCE [LARGE SCALE GENOMIC DNA]</scope>
    <source>
        <strain evidence="2">cv. Salinas</strain>
        <tissue evidence="1">Seedlings</tissue>
    </source>
</reference>
<evidence type="ECO:0000313" key="2">
    <source>
        <dbReference type="Proteomes" id="UP000235145"/>
    </source>
</evidence>
<accession>A0A9R1V862</accession>
<name>A0A9R1V862_LACSA</name>
<sequence length="92" mass="10788">MIFLFNWAVQRDKVNNVTKTHITTTFTDSSYGKMQIERCQKSFFEDVSDNKLCSKTVLVKVVGVMDANPDTVFEVFLNVDKHRRYEYVGYCF</sequence>
<dbReference type="Proteomes" id="UP000235145">
    <property type="component" value="Unassembled WGS sequence"/>
</dbReference>
<protein>
    <submittedName>
        <fullName evidence="1">Uncharacterized protein</fullName>
    </submittedName>
</protein>
<dbReference type="AlphaFoldDB" id="A0A9R1V862"/>
<comment type="caution">
    <text evidence="1">The sequence shown here is derived from an EMBL/GenBank/DDBJ whole genome shotgun (WGS) entry which is preliminary data.</text>
</comment>